<organism evidence="3 4">
    <name type="scientific">Microdochium bolleyi</name>
    <dbReference type="NCBI Taxonomy" id="196109"/>
    <lineage>
        <taxon>Eukaryota</taxon>
        <taxon>Fungi</taxon>
        <taxon>Dikarya</taxon>
        <taxon>Ascomycota</taxon>
        <taxon>Pezizomycotina</taxon>
        <taxon>Sordariomycetes</taxon>
        <taxon>Xylariomycetidae</taxon>
        <taxon>Xylariales</taxon>
        <taxon>Microdochiaceae</taxon>
        <taxon>Microdochium</taxon>
    </lineage>
</organism>
<dbReference type="InParanoid" id="A0A136IPR0"/>
<dbReference type="STRING" id="196109.A0A136IPR0"/>
<feature type="compositionally biased region" description="Low complexity" evidence="2">
    <location>
        <begin position="578"/>
        <end position="593"/>
    </location>
</feature>
<keyword evidence="1" id="KW-0175">Coiled coil</keyword>
<dbReference type="OrthoDB" id="5342758at2759"/>
<feature type="compositionally biased region" description="Polar residues" evidence="2">
    <location>
        <begin position="563"/>
        <end position="576"/>
    </location>
</feature>
<dbReference type="Proteomes" id="UP000070501">
    <property type="component" value="Unassembled WGS sequence"/>
</dbReference>
<feature type="compositionally biased region" description="Basic and acidic residues" evidence="2">
    <location>
        <begin position="26"/>
        <end position="43"/>
    </location>
</feature>
<evidence type="ECO:0000256" key="2">
    <source>
        <dbReference type="SAM" id="MobiDB-lite"/>
    </source>
</evidence>
<dbReference type="EMBL" id="KQ964265">
    <property type="protein sequence ID" value="KXJ86917.1"/>
    <property type="molecule type" value="Genomic_DNA"/>
</dbReference>
<evidence type="ECO:0008006" key="5">
    <source>
        <dbReference type="Google" id="ProtNLM"/>
    </source>
</evidence>
<feature type="region of interest" description="Disordered" evidence="2">
    <location>
        <begin position="158"/>
        <end position="182"/>
    </location>
</feature>
<evidence type="ECO:0000256" key="1">
    <source>
        <dbReference type="SAM" id="Coils"/>
    </source>
</evidence>
<feature type="region of interest" description="Disordered" evidence="2">
    <location>
        <begin position="203"/>
        <end position="249"/>
    </location>
</feature>
<feature type="compositionally biased region" description="Basic and acidic residues" evidence="2">
    <location>
        <begin position="58"/>
        <end position="71"/>
    </location>
</feature>
<name>A0A136IPR0_9PEZI</name>
<feature type="compositionally biased region" description="Polar residues" evidence="2">
    <location>
        <begin position="616"/>
        <end position="640"/>
    </location>
</feature>
<evidence type="ECO:0000313" key="3">
    <source>
        <dbReference type="EMBL" id="KXJ86917.1"/>
    </source>
</evidence>
<evidence type="ECO:0000313" key="4">
    <source>
        <dbReference type="Proteomes" id="UP000070501"/>
    </source>
</evidence>
<protein>
    <recommendedName>
        <fullName evidence="5">Autophagy-related protein 28</fullName>
    </recommendedName>
</protein>
<feature type="compositionally biased region" description="Low complexity" evidence="2">
    <location>
        <begin position="159"/>
        <end position="177"/>
    </location>
</feature>
<accession>A0A136IPR0</accession>
<feature type="region of interest" description="Disordered" evidence="2">
    <location>
        <begin position="1"/>
        <end position="137"/>
    </location>
</feature>
<feature type="region of interest" description="Disordered" evidence="2">
    <location>
        <begin position="556"/>
        <end position="600"/>
    </location>
</feature>
<proteinExistence type="predicted"/>
<dbReference type="AlphaFoldDB" id="A0A136IPR0"/>
<keyword evidence="4" id="KW-1185">Reference proteome</keyword>
<gene>
    <name evidence="3" type="ORF">Micbo1qcDRAFT_168007</name>
</gene>
<sequence>MAFGRPLRTDFTRLRGSGSDYDLEDLSPRPDDSLLPHEQHFEARNPSTSPRPSTSLTDRSDTSRRDSEVSSRSDSGGANRDNRGKLKAVANAYPTSRRSAAGGRLSQLRGPDLWRPPFASHGAEPSDQYRGSGEQSWLGSILRSRPVSEDEISYAPAVSQRIPQPQSQRQPSRAPPSGVDSSFTILRRREHDIERQIQYYLSQQEKAHESSPMGQMASGNPVRHVDSQVDSPYDSEVSTPGHVVPVRQPKKGPISLRRARNGITNSIAMMTDLKLEEDAQVAEAVALRKKALAKLQGMQTRMSSIDHDLGVMQDTTTNPTRKKLREKRERYTGLCSDIKDLEEQLRQARLEKGIMERQMEELQSKLDSDLSGYQGAKRECEQALRDLMGHPGVPALDVQDLGFKDWHELGFKFLEQPRTKRRPDMAKEWWEGDLQYLEEYRIKLETERSGLEEGGQLWLEAVTKITSYEQRLSKALGMDTEGSKSSQWSNEQSDPKTLLLDFYRQMGDTVRELEATLKHAESQGMTLLVAAIGAEVMAMQSGKDVFANLIKSQGWELPEESRSTTPTTNDDQNLLNVRSDSPPQAQQDSSQRSTQYHDANEELSGSVIRRWEDPAATTSPQPQSLQGSRAQLTSQSSGHASQDDKAEMIGKPSSPLAFVAASRGETSRVPEDEHSMSSDHEDDNEVPAGLLSEVHLRPEEDSGDEQQQHHDPDDNAVPKEFLSMHD</sequence>
<reference evidence="4" key="1">
    <citation type="submission" date="2016-02" db="EMBL/GenBank/DDBJ databases">
        <title>Draft genome sequence of Microdochium bolleyi, a fungal endophyte of beachgrass.</title>
        <authorList>
            <consortium name="DOE Joint Genome Institute"/>
            <person name="David A.S."/>
            <person name="May G."/>
            <person name="Haridas S."/>
            <person name="Lim J."/>
            <person name="Wang M."/>
            <person name="Labutti K."/>
            <person name="Lipzen A."/>
            <person name="Barry K."/>
            <person name="Grigoriev I.V."/>
        </authorList>
    </citation>
    <scope>NUCLEOTIDE SEQUENCE [LARGE SCALE GENOMIC DNA]</scope>
    <source>
        <strain evidence="4">J235TASD1</strain>
    </source>
</reference>
<feature type="coiled-coil region" evidence="1">
    <location>
        <begin position="324"/>
        <end position="365"/>
    </location>
</feature>
<feature type="region of interest" description="Disordered" evidence="2">
    <location>
        <begin position="614"/>
        <end position="726"/>
    </location>
</feature>
<feature type="compositionally biased region" description="Low complexity" evidence="2">
    <location>
        <begin position="44"/>
        <end position="57"/>
    </location>
</feature>
<feature type="compositionally biased region" description="Basic and acidic residues" evidence="2">
    <location>
        <begin position="694"/>
        <end position="726"/>
    </location>
</feature>
<feature type="compositionally biased region" description="Basic and acidic residues" evidence="2">
    <location>
        <begin position="665"/>
        <end position="679"/>
    </location>
</feature>